<protein>
    <submittedName>
        <fullName evidence="2">Uncharacterized protein</fullName>
    </submittedName>
</protein>
<comment type="caution">
    <text evidence="2">The sequence shown here is derived from an EMBL/GenBank/DDBJ whole genome shotgun (WGS) entry which is preliminary data.</text>
</comment>
<organism evidence="2">
    <name type="scientific">Brassica cretica</name>
    <name type="common">Mustard</name>
    <dbReference type="NCBI Taxonomy" id="69181"/>
    <lineage>
        <taxon>Eukaryota</taxon>
        <taxon>Viridiplantae</taxon>
        <taxon>Streptophyta</taxon>
        <taxon>Embryophyta</taxon>
        <taxon>Tracheophyta</taxon>
        <taxon>Spermatophyta</taxon>
        <taxon>Magnoliopsida</taxon>
        <taxon>eudicotyledons</taxon>
        <taxon>Gunneridae</taxon>
        <taxon>Pentapetalae</taxon>
        <taxon>rosids</taxon>
        <taxon>malvids</taxon>
        <taxon>Brassicales</taxon>
        <taxon>Brassicaceae</taxon>
        <taxon>Brassiceae</taxon>
        <taxon>Brassica</taxon>
    </lineage>
</organism>
<feature type="compositionally biased region" description="Basic and acidic residues" evidence="1">
    <location>
        <begin position="87"/>
        <end position="105"/>
    </location>
</feature>
<name>A0A8S9HXD4_BRACR</name>
<feature type="region of interest" description="Disordered" evidence="1">
    <location>
        <begin position="81"/>
        <end position="117"/>
    </location>
</feature>
<gene>
    <name evidence="2" type="ORF">F2Q70_00016583</name>
</gene>
<accession>A0A8S9HXD4</accession>
<evidence type="ECO:0000256" key="1">
    <source>
        <dbReference type="SAM" id="MobiDB-lite"/>
    </source>
</evidence>
<dbReference type="AlphaFoldDB" id="A0A8S9HXD4"/>
<dbReference type="EMBL" id="QGKY02001250">
    <property type="protein sequence ID" value="KAF2561462.1"/>
    <property type="molecule type" value="Genomic_DNA"/>
</dbReference>
<proteinExistence type="predicted"/>
<reference evidence="2" key="1">
    <citation type="submission" date="2019-12" db="EMBL/GenBank/DDBJ databases">
        <title>Genome sequencing and annotation of Brassica cretica.</title>
        <authorList>
            <person name="Studholme D.J."/>
            <person name="Sarris P.F."/>
        </authorList>
    </citation>
    <scope>NUCLEOTIDE SEQUENCE</scope>
    <source>
        <strain evidence="2">PFS-102/07</strain>
        <tissue evidence="2">Leaf</tissue>
    </source>
</reference>
<evidence type="ECO:0000313" key="2">
    <source>
        <dbReference type="EMBL" id="KAF2561462.1"/>
    </source>
</evidence>
<sequence length="117" mass="12851">MATFDTFSDGNGLGMVDDGALIGGWERLNSNPKLFLLAFRLANSDQAQLRSSSTPIKLSFRSSLSVINVLSLSSAYVQLRPNPRPDATVREKKQARDSSRQRDKIGAVPRPFVSARL</sequence>